<keyword evidence="2" id="KW-0288">FMN</keyword>
<evidence type="ECO:0000256" key="4">
    <source>
        <dbReference type="ARBA" id="ARBA00023033"/>
    </source>
</evidence>
<dbReference type="RefSeq" id="WP_179770084.1">
    <property type="nucleotide sequence ID" value="NZ_JACCFO010000001.1"/>
</dbReference>
<comment type="caution">
    <text evidence="7">The sequence shown here is derived from an EMBL/GenBank/DDBJ whole genome shotgun (WGS) entry which is preliminary data.</text>
</comment>
<evidence type="ECO:0000313" key="8">
    <source>
        <dbReference type="Proteomes" id="UP000575985"/>
    </source>
</evidence>
<dbReference type="GO" id="GO:0046306">
    <property type="term" value="P:alkanesulfonate catabolic process"/>
    <property type="evidence" value="ECO:0007669"/>
    <property type="project" value="TreeGrafter"/>
</dbReference>
<dbReference type="EC" id="1.14.14.5" evidence="7"/>
<evidence type="ECO:0000256" key="3">
    <source>
        <dbReference type="ARBA" id="ARBA00023002"/>
    </source>
</evidence>
<evidence type="ECO:0000256" key="1">
    <source>
        <dbReference type="ARBA" id="ARBA00022630"/>
    </source>
</evidence>
<evidence type="ECO:0000259" key="6">
    <source>
        <dbReference type="Pfam" id="PF00296"/>
    </source>
</evidence>
<dbReference type="Gene3D" id="3.20.20.30">
    <property type="entry name" value="Luciferase-like domain"/>
    <property type="match status" value="1"/>
</dbReference>
<dbReference type="AlphaFoldDB" id="A0A853BW61"/>
<name>A0A853BW61_9ACTN</name>
<reference evidence="7 8" key="1">
    <citation type="submission" date="2020-07" db="EMBL/GenBank/DDBJ databases">
        <title>Sequencing the genomes of 1000 actinobacteria strains.</title>
        <authorList>
            <person name="Klenk H.-P."/>
        </authorList>
    </citation>
    <scope>NUCLEOTIDE SEQUENCE [LARGE SCALE GENOMIC DNA]</scope>
    <source>
        <strain evidence="7 8">DSM 45927</strain>
    </source>
</reference>
<evidence type="ECO:0000256" key="5">
    <source>
        <dbReference type="SAM" id="MobiDB-lite"/>
    </source>
</evidence>
<evidence type="ECO:0000313" key="7">
    <source>
        <dbReference type="EMBL" id="NYI99036.1"/>
    </source>
</evidence>
<dbReference type="SUPFAM" id="SSF51679">
    <property type="entry name" value="Bacterial luciferase-like"/>
    <property type="match status" value="1"/>
</dbReference>
<dbReference type="InterPro" id="IPR036661">
    <property type="entry name" value="Luciferase-like_sf"/>
</dbReference>
<feature type="region of interest" description="Disordered" evidence="5">
    <location>
        <begin position="229"/>
        <end position="270"/>
    </location>
</feature>
<dbReference type="Proteomes" id="UP000575985">
    <property type="component" value="Unassembled WGS sequence"/>
</dbReference>
<dbReference type="InterPro" id="IPR050172">
    <property type="entry name" value="SsuD_RutA_monooxygenase"/>
</dbReference>
<feature type="compositionally biased region" description="Low complexity" evidence="5">
    <location>
        <begin position="241"/>
        <end position="270"/>
    </location>
</feature>
<gene>
    <name evidence="7" type="ORF">HNR12_005313</name>
</gene>
<keyword evidence="1" id="KW-0285">Flavoprotein</keyword>
<protein>
    <submittedName>
        <fullName evidence="7">Alkanesulfonate monooxygenase</fullName>
        <ecNumber evidence="7">1.14.14.5</ecNumber>
    </submittedName>
</protein>
<dbReference type="GO" id="GO:0008726">
    <property type="term" value="F:alkanesulfonate monooxygenase activity"/>
    <property type="evidence" value="ECO:0007669"/>
    <property type="project" value="UniProtKB-EC"/>
</dbReference>
<accession>A0A853BW61</accession>
<dbReference type="PANTHER" id="PTHR42847">
    <property type="entry name" value="ALKANESULFONATE MONOOXYGENASE"/>
    <property type="match status" value="1"/>
</dbReference>
<dbReference type="EMBL" id="JACCFO010000001">
    <property type="protein sequence ID" value="NYI99036.1"/>
    <property type="molecule type" value="Genomic_DNA"/>
</dbReference>
<dbReference type="Pfam" id="PF00296">
    <property type="entry name" value="Bac_luciferase"/>
    <property type="match status" value="1"/>
</dbReference>
<dbReference type="InterPro" id="IPR011251">
    <property type="entry name" value="Luciferase-like_dom"/>
</dbReference>
<dbReference type="PANTHER" id="PTHR42847:SF4">
    <property type="entry name" value="ALKANESULFONATE MONOOXYGENASE-RELATED"/>
    <property type="match status" value="1"/>
</dbReference>
<evidence type="ECO:0000256" key="2">
    <source>
        <dbReference type="ARBA" id="ARBA00022643"/>
    </source>
</evidence>
<keyword evidence="8" id="KW-1185">Reference proteome</keyword>
<proteinExistence type="predicted"/>
<keyword evidence="4 7" id="KW-0503">Monooxygenase</keyword>
<feature type="domain" description="Luciferase-like" evidence="6">
    <location>
        <begin position="29"/>
        <end position="300"/>
    </location>
</feature>
<keyword evidence="3 7" id="KW-0560">Oxidoreductase</keyword>
<sequence length="341" mass="35351">MAVALHWRLPARGADQGTGAVPTRAQSERAVGLFRAFARAAADHGFTGVATAPERWSQDAWISAARLADEARTLTFLLALRPGLMPPALGAQLADTYQRLSGGRVLLHVVADDEPGAGGAGDPRRADAFLGAIARYRADADLAAAAGAMGRSPDFPPVYLGGYSPAALEVAARHADVCLLPARPRGALRRALDRARALAERAGRRPAFGTRLHVVTRDTELEARRHAGPLIAGTGPRGRRLPAAAPARAGAVPRAPAGTAPGRALPRPAARPGEGAAVLVGSHRQVADRIAEYADAGITHFVLSGDPALEEVHHFGAGVLPLLGERGLWRPAAAAPAAAPR</sequence>
<organism evidence="7 8">
    <name type="scientific">Streptomonospora nanhaiensis</name>
    <dbReference type="NCBI Taxonomy" id="1323731"/>
    <lineage>
        <taxon>Bacteria</taxon>
        <taxon>Bacillati</taxon>
        <taxon>Actinomycetota</taxon>
        <taxon>Actinomycetes</taxon>
        <taxon>Streptosporangiales</taxon>
        <taxon>Nocardiopsidaceae</taxon>
        <taxon>Streptomonospora</taxon>
    </lineage>
</organism>